<proteinExistence type="predicted"/>
<dbReference type="Proteomes" id="UP000693970">
    <property type="component" value="Unassembled WGS sequence"/>
</dbReference>
<comment type="caution">
    <text evidence="1">The sequence shown here is derived from an EMBL/GenBank/DDBJ whole genome shotgun (WGS) entry which is preliminary data.</text>
</comment>
<evidence type="ECO:0000313" key="2">
    <source>
        <dbReference type="Proteomes" id="UP000693970"/>
    </source>
</evidence>
<name>A0A9K3L968_9STRA</name>
<keyword evidence="2" id="KW-1185">Reference proteome</keyword>
<gene>
    <name evidence="1" type="ORF">IV203_002386</name>
</gene>
<reference evidence="1" key="2">
    <citation type="submission" date="2021-04" db="EMBL/GenBank/DDBJ databases">
        <authorList>
            <person name="Podell S."/>
        </authorList>
    </citation>
    <scope>NUCLEOTIDE SEQUENCE</scope>
    <source>
        <strain evidence="1">Hildebrandi</strain>
    </source>
</reference>
<organism evidence="1 2">
    <name type="scientific">Nitzschia inconspicua</name>
    <dbReference type="NCBI Taxonomy" id="303405"/>
    <lineage>
        <taxon>Eukaryota</taxon>
        <taxon>Sar</taxon>
        <taxon>Stramenopiles</taxon>
        <taxon>Ochrophyta</taxon>
        <taxon>Bacillariophyta</taxon>
        <taxon>Bacillariophyceae</taxon>
        <taxon>Bacillariophycidae</taxon>
        <taxon>Bacillariales</taxon>
        <taxon>Bacillariaceae</taxon>
        <taxon>Nitzschia</taxon>
    </lineage>
</organism>
<protein>
    <submittedName>
        <fullName evidence="1">Uncharacterized protein</fullName>
    </submittedName>
</protein>
<reference evidence="1" key="1">
    <citation type="journal article" date="2021" name="Sci. Rep.">
        <title>Diploid genomic architecture of Nitzschia inconspicua, an elite biomass production diatom.</title>
        <authorList>
            <person name="Oliver A."/>
            <person name="Podell S."/>
            <person name="Pinowska A."/>
            <person name="Traller J.C."/>
            <person name="Smith S.R."/>
            <person name="McClure R."/>
            <person name="Beliaev A."/>
            <person name="Bohutskyi P."/>
            <person name="Hill E.A."/>
            <person name="Rabines A."/>
            <person name="Zheng H."/>
            <person name="Allen L.Z."/>
            <person name="Kuo A."/>
            <person name="Grigoriev I.V."/>
            <person name="Allen A.E."/>
            <person name="Hazlebeck D."/>
            <person name="Allen E.E."/>
        </authorList>
    </citation>
    <scope>NUCLEOTIDE SEQUENCE</scope>
    <source>
        <strain evidence="1">Hildebrandi</strain>
    </source>
</reference>
<evidence type="ECO:0000313" key="1">
    <source>
        <dbReference type="EMBL" id="KAG7357698.1"/>
    </source>
</evidence>
<sequence length="241" mass="27051">MTKQQIAYITFFHFNCQKSKISRYHNNVDAKCRRYIRRLDTQKQEVRYQYASEPVRLPNKDDGTGSPTLLAMTLSKSPLCQQLRSGRNSGTSVTHFPLDQAGIKLAVARRKCPEDWHTGPFCHVYIAACESLDRPLSNQSQTKPVLQAFLSEIESTTSNTAANQQRQQGGHSADYLIAYVPINGGASTADKLLTSRIPVYRPMETVPLDEDSSNGLGSDGLYKQKLPNIMIMIETASYCRR</sequence>
<dbReference type="EMBL" id="JAGRRH010000015">
    <property type="protein sequence ID" value="KAG7357698.1"/>
    <property type="molecule type" value="Genomic_DNA"/>
</dbReference>
<dbReference type="AlphaFoldDB" id="A0A9K3L968"/>
<accession>A0A9K3L968</accession>